<dbReference type="InterPro" id="IPR013196">
    <property type="entry name" value="HTH_11"/>
</dbReference>
<evidence type="ECO:0000313" key="4">
    <source>
        <dbReference type="EMBL" id="SHJ41643.1"/>
    </source>
</evidence>
<keyword evidence="1" id="KW-0533">Nickel</keyword>
<dbReference type="PIRSF" id="PIRSF037847">
    <property type="entry name" value="NiaR"/>
    <property type="match status" value="1"/>
</dbReference>
<dbReference type="Pfam" id="PF08279">
    <property type="entry name" value="HTH_11"/>
    <property type="match status" value="1"/>
</dbReference>
<dbReference type="Pfam" id="PF02829">
    <property type="entry name" value="3H"/>
    <property type="match status" value="1"/>
</dbReference>
<keyword evidence="1" id="KW-0479">Metal-binding</keyword>
<accession>A0A1M6J4R2</accession>
<feature type="binding site" evidence="1">
    <location>
        <position position="86"/>
    </location>
    <ligand>
        <name>Ni(2+)</name>
        <dbReference type="ChEBI" id="CHEBI:49786"/>
    </ligand>
</feature>
<dbReference type="SUPFAM" id="SSF46785">
    <property type="entry name" value="Winged helix' DNA-binding domain"/>
    <property type="match status" value="1"/>
</dbReference>
<dbReference type="OrthoDB" id="9792661at2"/>
<gene>
    <name evidence="4" type="ORF">SAMN02745975_02037</name>
</gene>
<feature type="binding site" evidence="1">
    <location>
        <position position="77"/>
    </location>
    <ligand>
        <name>Ni(2+)</name>
        <dbReference type="ChEBI" id="CHEBI:49786"/>
    </ligand>
</feature>
<dbReference type="Gene3D" id="1.10.10.10">
    <property type="entry name" value="Winged helix-like DNA-binding domain superfamily/Winged helix DNA-binding domain"/>
    <property type="match status" value="1"/>
</dbReference>
<dbReference type="InterPro" id="IPR026043">
    <property type="entry name" value="NadR"/>
</dbReference>
<keyword evidence="5" id="KW-1185">Reference proteome</keyword>
<proteinExistence type="predicted"/>
<dbReference type="PANTHER" id="PTHR40068">
    <property type="entry name" value="TRANSCRIPTION REPRESSOR NIAR-RELATED"/>
    <property type="match status" value="1"/>
</dbReference>
<evidence type="ECO:0000259" key="3">
    <source>
        <dbReference type="Pfam" id="PF08279"/>
    </source>
</evidence>
<dbReference type="Gene3D" id="3.30.1340.20">
    <property type="entry name" value="3H domain"/>
    <property type="match status" value="1"/>
</dbReference>
<protein>
    <recommendedName>
        <fullName evidence="6">Transcription repressor NadR</fullName>
    </recommendedName>
</protein>
<dbReference type="InterPro" id="IPR035922">
    <property type="entry name" value="3H_dom_sf"/>
</dbReference>
<name>A0A1M6J4R2_9FIRM</name>
<feature type="binding site" evidence="1">
    <location>
        <position position="147"/>
    </location>
    <ligand>
        <name>Ni(2+)</name>
        <dbReference type="ChEBI" id="CHEBI:49786"/>
    </ligand>
</feature>
<evidence type="ECO:0000313" key="5">
    <source>
        <dbReference type="Proteomes" id="UP000184536"/>
    </source>
</evidence>
<sequence length="177" mass="20199">MLSEERRQKILETLKTEEQAVTGGELAKTFDVSRQVIVQDIAVLRAQGYEILATANGYMLPRHPKDYRYIKAIACRHMGYKEMEEELTIMVDMGAKILDVVVDHPVYGKISRELMICSRMDVKDFMHKVKTQKAEPLSSLTGGEHIHHLELSGERAYQLMVDALKEKGYFLREGASL</sequence>
<dbReference type="InterPro" id="IPR036388">
    <property type="entry name" value="WH-like_DNA-bd_sf"/>
</dbReference>
<dbReference type="EMBL" id="FQZV01000024">
    <property type="protein sequence ID" value="SHJ41643.1"/>
    <property type="molecule type" value="Genomic_DNA"/>
</dbReference>
<feature type="domain" description="3H" evidence="2">
    <location>
        <begin position="73"/>
        <end position="169"/>
    </location>
</feature>
<evidence type="ECO:0000256" key="1">
    <source>
        <dbReference type="PIRSR" id="PIRSR037847-1"/>
    </source>
</evidence>
<dbReference type="AlphaFoldDB" id="A0A1M6J4R2"/>
<dbReference type="GO" id="GO:0046872">
    <property type="term" value="F:metal ion binding"/>
    <property type="evidence" value="ECO:0007669"/>
    <property type="project" value="UniProtKB-KW"/>
</dbReference>
<organism evidence="4 5">
    <name type="scientific">Geosporobacter subterraneus DSM 17957</name>
    <dbReference type="NCBI Taxonomy" id="1121919"/>
    <lineage>
        <taxon>Bacteria</taxon>
        <taxon>Bacillati</taxon>
        <taxon>Bacillota</taxon>
        <taxon>Clostridia</taxon>
        <taxon>Peptostreptococcales</taxon>
        <taxon>Thermotaleaceae</taxon>
        <taxon>Geosporobacter</taxon>
    </lineage>
</organism>
<dbReference type="SUPFAM" id="SSF75500">
    <property type="entry name" value="Putative transcriptional regulator TM1602, C-terminal domain"/>
    <property type="match status" value="1"/>
</dbReference>
<dbReference type="PANTHER" id="PTHR40068:SF1">
    <property type="entry name" value="TRANSCRIPTION REPRESSOR NIAR-RELATED"/>
    <property type="match status" value="1"/>
</dbReference>
<evidence type="ECO:0000259" key="2">
    <source>
        <dbReference type="Pfam" id="PF02829"/>
    </source>
</evidence>
<reference evidence="5" key="1">
    <citation type="submission" date="2016-11" db="EMBL/GenBank/DDBJ databases">
        <authorList>
            <person name="Varghese N."/>
            <person name="Submissions S."/>
        </authorList>
    </citation>
    <scope>NUCLEOTIDE SEQUENCE [LARGE SCALE GENOMIC DNA]</scope>
    <source>
        <strain evidence="5">DSM 17957</strain>
    </source>
</reference>
<dbReference type="InterPro" id="IPR004173">
    <property type="entry name" value="3H_domain"/>
</dbReference>
<feature type="domain" description="Helix-turn-helix type 11" evidence="3">
    <location>
        <begin position="6"/>
        <end position="58"/>
    </location>
</feature>
<dbReference type="InterPro" id="IPR036390">
    <property type="entry name" value="WH_DNA-bd_sf"/>
</dbReference>
<evidence type="ECO:0008006" key="6">
    <source>
        <dbReference type="Google" id="ProtNLM"/>
    </source>
</evidence>
<feature type="binding site" evidence="1">
    <location>
        <position position="145"/>
    </location>
    <ligand>
        <name>Ni(2+)</name>
        <dbReference type="ChEBI" id="CHEBI:49786"/>
    </ligand>
</feature>
<dbReference type="RefSeq" id="WP_110941180.1">
    <property type="nucleotide sequence ID" value="NZ_FQZV01000024.1"/>
</dbReference>
<dbReference type="Proteomes" id="UP000184536">
    <property type="component" value="Unassembled WGS sequence"/>
</dbReference>
<dbReference type="STRING" id="1121919.SAMN02745975_02037"/>